<dbReference type="AlphaFoldDB" id="A0A4U5ML59"/>
<accession>A0A4U5ML59</accession>
<evidence type="ECO:0000313" key="2">
    <source>
        <dbReference type="EMBL" id="TKR70167.1"/>
    </source>
</evidence>
<dbReference type="EMBL" id="AZBU02000007">
    <property type="protein sequence ID" value="TKR70167.1"/>
    <property type="molecule type" value="Genomic_DNA"/>
</dbReference>
<organism evidence="2 3">
    <name type="scientific">Steinernema carpocapsae</name>
    <name type="common">Entomopathogenic nematode</name>
    <dbReference type="NCBI Taxonomy" id="34508"/>
    <lineage>
        <taxon>Eukaryota</taxon>
        <taxon>Metazoa</taxon>
        <taxon>Ecdysozoa</taxon>
        <taxon>Nematoda</taxon>
        <taxon>Chromadorea</taxon>
        <taxon>Rhabditida</taxon>
        <taxon>Tylenchina</taxon>
        <taxon>Panagrolaimomorpha</taxon>
        <taxon>Strongyloidoidea</taxon>
        <taxon>Steinernematidae</taxon>
        <taxon>Steinernema</taxon>
    </lineage>
</organism>
<comment type="caution">
    <text evidence="2">The sequence shown here is derived from an EMBL/GenBank/DDBJ whole genome shotgun (WGS) entry which is preliminary data.</text>
</comment>
<dbReference type="Proteomes" id="UP000298663">
    <property type="component" value="Unassembled WGS sequence"/>
</dbReference>
<gene>
    <name evidence="2" type="ORF">L596_022224</name>
</gene>
<feature type="compositionally biased region" description="Basic and acidic residues" evidence="1">
    <location>
        <begin position="56"/>
        <end position="83"/>
    </location>
</feature>
<evidence type="ECO:0000256" key="1">
    <source>
        <dbReference type="SAM" id="MobiDB-lite"/>
    </source>
</evidence>
<proteinExistence type="predicted"/>
<name>A0A4U5ML59_STECR</name>
<reference evidence="2 3" key="2">
    <citation type="journal article" date="2019" name="G3 (Bethesda)">
        <title>Hybrid Assembly of the Genome of the Entomopathogenic Nematode Steinernema carpocapsae Identifies the X-Chromosome.</title>
        <authorList>
            <person name="Serra L."/>
            <person name="Macchietto M."/>
            <person name="Macias-Munoz A."/>
            <person name="McGill C.J."/>
            <person name="Rodriguez I.M."/>
            <person name="Rodriguez B."/>
            <person name="Murad R."/>
            <person name="Mortazavi A."/>
        </authorList>
    </citation>
    <scope>NUCLEOTIDE SEQUENCE [LARGE SCALE GENOMIC DNA]</scope>
    <source>
        <strain evidence="2 3">ALL</strain>
    </source>
</reference>
<evidence type="ECO:0000313" key="3">
    <source>
        <dbReference type="Proteomes" id="UP000298663"/>
    </source>
</evidence>
<sequence length="83" mass="9675">MLNTALTSLCKPTGRNQILDEKWINQEIKDKAIFEDYLINKAFQFHGKRNVVQEHTAPRDLSEEVKDKEAETSRTTEERELPS</sequence>
<feature type="region of interest" description="Disordered" evidence="1">
    <location>
        <begin position="51"/>
        <end position="83"/>
    </location>
</feature>
<keyword evidence="3" id="KW-1185">Reference proteome</keyword>
<protein>
    <submittedName>
        <fullName evidence="2">Uncharacterized protein</fullName>
    </submittedName>
</protein>
<reference evidence="2 3" key="1">
    <citation type="journal article" date="2015" name="Genome Biol.">
        <title>Comparative genomics of Steinernema reveals deeply conserved gene regulatory networks.</title>
        <authorList>
            <person name="Dillman A.R."/>
            <person name="Macchietto M."/>
            <person name="Porter C.F."/>
            <person name="Rogers A."/>
            <person name="Williams B."/>
            <person name="Antoshechkin I."/>
            <person name="Lee M.M."/>
            <person name="Goodwin Z."/>
            <person name="Lu X."/>
            <person name="Lewis E.E."/>
            <person name="Goodrich-Blair H."/>
            <person name="Stock S.P."/>
            <person name="Adams B.J."/>
            <person name="Sternberg P.W."/>
            <person name="Mortazavi A."/>
        </authorList>
    </citation>
    <scope>NUCLEOTIDE SEQUENCE [LARGE SCALE GENOMIC DNA]</scope>
    <source>
        <strain evidence="2 3">ALL</strain>
    </source>
</reference>